<name>A0A9Q0YFI5_HOLLE</name>
<gene>
    <name evidence="1" type="ORF">HOLleu_41180</name>
</gene>
<accession>A0A9Q0YFI5</accession>
<proteinExistence type="predicted"/>
<evidence type="ECO:0000313" key="1">
    <source>
        <dbReference type="EMBL" id="KAJ8019544.1"/>
    </source>
</evidence>
<dbReference type="EMBL" id="JAIZAY010000023">
    <property type="protein sequence ID" value="KAJ8019544.1"/>
    <property type="molecule type" value="Genomic_DNA"/>
</dbReference>
<sequence>MDQRKITTHLHTENLLTVEAIRIMSSNGTVPDMNPTGTTLRTGKNFKSCVNSHVHHNLYQRSDE</sequence>
<dbReference type="AlphaFoldDB" id="A0A9Q0YFI5"/>
<dbReference type="Proteomes" id="UP001152320">
    <property type="component" value="Chromosome 23"/>
</dbReference>
<keyword evidence="2" id="KW-1185">Reference proteome</keyword>
<evidence type="ECO:0000313" key="2">
    <source>
        <dbReference type="Proteomes" id="UP001152320"/>
    </source>
</evidence>
<reference evidence="1" key="1">
    <citation type="submission" date="2021-10" db="EMBL/GenBank/DDBJ databases">
        <title>Tropical sea cucumber genome reveals ecological adaptation and Cuvierian tubules defense mechanism.</title>
        <authorList>
            <person name="Chen T."/>
        </authorList>
    </citation>
    <scope>NUCLEOTIDE SEQUENCE</scope>
    <source>
        <strain evidence="1">Nanhai2018</strain>
        <tissue evidence="1">Muscle</tissue>
    </source>
</reference>
<organism evidence="1 2">
    <name type="scientific">Holothuria leucospilota</name>
    <name type="common">Black long sea cucumber</name>
    <name type="synonym">Mertensiothuria leucospilota</name>
    <dbReference type="NCBI Taxonomy" id="206669"/>
    <lineage>
        <taxon>Eukaryota</taxon>
        <taxon>Metazoa</taxon>
        <taxon>Echinodermata</taxon>
        <taxon>Eleutherozoa</taxon>
        <taxon>Echinozoa</taxon>
        <taxon>Holothuroidea</taxon>
        <taxon>Aspidochirotacea</taxon>
        <taxon>Aspidochirotida</taxon>
        <taxon>Holothuriidae</taxon>
        <taxon>Holothuria</taxon>
    </lineage>
</organism>
<comment type="caution">
    <text evidence="1">The sequence shown here is derived from an EMBL/GenBank/DDBJ whole genome shotgun (WGS) entry which is preliminary data.</text>
</comment>
<protein>
    <submittedName>
        <fullName evidence="1">Uncharacterized protein</fullName>
    </submittedName>
</protein>